<dbReference type="CTD" id="20328521"/>
<gene>
    <name evidence="2" type="ORF">T265_14355</name>
</gene>
<organism evidence="2 3">
    <name type="scientific">Opisthorchis viverrini</name>
    <name type="common">Southeast Asian liver fluke</name>
    <dbReference type="NCBI Taxonomy" id="6198"/>
    <lineage>
        <taxon>Eukaryota</taxon>
        <taxon>Metazoa</taxon>
        <taxon>Spiralia</taxon>
        <taxon>Lophotrochozoa</taxon>
        <taxon>Platyhelminthes</taxon>
        <taxon>Trematoda</taxon>
        <taxon>Digenea</taxon>
        <taxon>Opisthorchiida</taxon>
        <taxon>Opisthorchiata</taxon>
        <taxon>Opisthorchiidae</taxon>
        <taxon>Opisthorchis</taxon>
    </lineage>
</organism>
<keyword evidence="3" id="KW-1185">Reference proteome</keyword>
<dbReference type="Proteomes" id="UP000054324">
    <property type="component" value="Unassembled WGS sequence"/>
</dbReference>
<evidence type="ECO:0000313" key="3">
    <source>
        <dbReference type="Proteomes" id="UP000054324"/>
    </source>
</evidence>
<evidence type="ECO:0000313" key="2">
    <source>
        <dbReference type="EMBL" id="KER24733.1"/>
    </source>
</evidence>
<evidence type="ECO:0000256" key="1">
    <source>
        <dbReference type="SAM" id="MobiDB-lite"/>
    </source>
</evidence>
<proteinExistence type="predicted"/>
<feature type="region of interest" description="Disordered" evidence="1">
    <location>
        <begin position="64"/>
        <end position="121"/>
    </location>
</feature>
<feature type="compositionally biased region" description="Polar residues" evidence="1">
    <location>
        <begin position="70"/>
        <end position="97"/>
    </location>
</feature>
<protein>
    <submittedName>
        <fullName evidence="2">Uncharacterized protein</fullName>
    </submittedName>
</protein>
<reference evidence="2 3" key="1">
    <citation type="submission" date="2013-11" db="EMBL/GenBank/DDBJ databases">
        <title>Opisthorchis viverrini - life in the bile duct.</title>
        <authorList>
            <person name="Young N.D."/>
            <person name="Nagarajan N."/>
            <person name="Lin S.J."/>
            <person name="Korhonen P.K."/>
            <person name="Jex A.R."/>
            <person name="Hall R.S."/>
            <person name="Safavi-Hemami H."/>
            <person name="Kaewkong W."/>
            <person name="Bertrand D."/>
            <person name="Gao S."/>
            <person name="Seet Q."/>
            <person name="Wongkham S."/>
            <person name="Teh B.T."/>
            <person name="Wongkham C."/>
            <person name="Intapan P.M."/>
            <person name="Maleewong W."/>
            <person name="Yang X."/>
            <person name="Hu M."/>
            <person name="Wang Z."/>
            <person name="Hofmann A."/>
            <person name="Sternberg P.W."/>
            <person name="Tan P."/>
            <person name="Wang J."/>
            <person name="Gasser R.B."/>
        </authorList>
    </citation>
    <scope>NUCLEOTIDE SEQUENCE [LARGE SCALE GENOMIC DNA]</scope>
</reference>
<accession>A0A074ZC60</accession>
<sequence length="138" mass="15171">MLRIPVREWELEESGLHILVWKQASKDPQPKKGQTVWNALQGQALAQSRIAHQAQSVRHTVSGVKLNGKNVPSTPCATHKSVISTQGAHNGKQTQVTDCDLRKSQSNNSLSGFREADPSIGDDHRLLNQKVDITTDGM</sequence>
<dbReference type="AlphaFoldDB" id="A0A074ZC60"/>
<name>A0A074ZC60_OPIVI</name>
<dbReference type="EMBL" id="KL596799">
    <property type="protein sequence ID" value="KER24733.1"/>
    <property type="molecule type" value="Genomic_DNA"/>
</dbReference>
<dbReference type="RefSeq" id="XP_009171541.1">
    <property type="nucleotide sequence ID" value="XM_009173277.1"/>
</dbReference>
<dbReference type="KEGG" id="ovi:T265_14355"/>
<dbReference type="GeneID" id="20328521"/>